<dbReference type="InterPro" id="IPR027417">
    <property type="entry name" value="P-loop_NTPase"/>
</dbReference>
<protein>
    <recommendedName>
        <fullName evidence="3">Polynucleotide 5'-hydroxyl-kinase GRC3</fullName>
    </recommendedName>
    <alternativeName>
        <fullName evidence="2">Polynucleotide 5'-hydroxyl-kinase grc3</fullName>
    </alternativeName>
</protein>
<dbReference type="InterPro" id="IPR045116">
    <property type="entry name" value="Clp1/Grc3"/>
</dbReference>
<dbReference type="PANTHER" id="PTHR12755:SF3">
    <property type="entry name" value="POLYNUCLEOTIDE 5'-HYDROXYL-KINASE NOL9"/>
    <property type="match status" value="1"/>
</dbReference>
<dbReference type="Proteomes" id="UP000015241">
    <property type="component" value="Unassembled WGS sequence"/>
</dbReference>
<feature type="compositionally biased region" description="Acidic residues" evidence="8">
    <location>
        <begin position="87"/>
        <end position="96"/>
    </location>
</feature>
<dbReference type="GO" id="GO:0000448">
    <property type="term" value="P:cleavage in ITS2 between 5.8S rRNA and LSU-rRNA of tricistronic rRNA transcript (SSU-rRNA, 5.8S rRNA, LSU-rRNA)"/>
    <property type="evidence" value="ECO:0007669"/>
    <property type="project" value="TreeGrafter"/>
</dbReference>
<dbReference type="HOGENOM" id="CLU_010345_0_0_1"/>
<evidence type="ECO:0000256" key="5">
    <source>
        <dbReference type="ARBA" id="ARBA00022741"/>
    </source>
</evidence>
<evidence type="ECO:0000256" key="4">
    <source>
        <dbReference type="ARBA" id="ARBA00022679"/>
    </source>
</evidence>
<dbReference type="InterPro" id="IPR032319">
    <property type="entry name" value="CLP1_P"/>
</dbReference>
<accession>S8F864</accession>
<dbReference type="GO" id="GO:0051731">
    <property type="term" value="F:polynucleotide 5'-hydroxyl-kinase activity"/>
    <property type="evidence" value="ECO:0007669"/>
    <property type="project" value="InterPro"/>
</dbReference>
<dbReference type="Pfam" id="PF16575">
    <property type="entry name" value="CLP1_P"/>
    <property type="match status" value="1"/>
</dbReference>
<dbReference type="OrthoDB" id="2405412at2759"/>
<evidence type="ECO:0000313" key="10">
    <source>
        <dbReference type="EMBL" id="EPS97830.1"/>
    </source>
</evidence>
<keyword evidence="6" id="KW-0418">Kinase</keyword>
<feature type="region of interest" description="Disordered" evidence="8">
    <location>
        <begin position="672"/>
        <end position="692"/>
    </location>
</feature>
<feature type="compositionally biased region" description="Acidic residues" evidence="8">
    <location>
        <begin position="139"/>
        <end position="152"/>
    </location>
</feature>
<proteinExistence type="inferred from homology"/>
<name>S8F864_FOMSC</name>
<evidence type="ECO:0000259" key="9">
    <source>
        <dbReference type="Pfam" id="PF16575"/>
    </source>
</evidence>
<comment type="similarity">
    <text evidence="1">Belongs to the Clp1 family. NOL9/GRC3 subfamily.</text>
</comment>
<evidence type="ECO:0000256" key="1">
    <source>
        <dbReference type="ARBA" id="ARBA00011003"/>
    </source>
</evidence>
<dbReference type="Gene3D" id="3.40.50.300">
    <property type="entry name" value="P-loop containing nucleotide triphosphate hydrolases"/>
    <property type="match status" value="1"/>
</dbReference>
<dbReference type="PANTHER" id="PTHR12755">
    <property type="entry name" value="CLEAVAGE/POLYADENYLATION FACTOR IA SUBUNIT CLP1P"/>
    <property type="match status" value="1"/>
</dbReference>
<evidence type="ECO:0000256" key="8">
    <source>
        <dbReference type="SAM" id="MobiDB-lite"/>
    </source>
</evidence>
<dbReference type="STRING" id="743788.S8F864"/>
<evidence type="ECO:0000256" key="3">
    <source>
        <dbReference type="ARBA" id="ARBA00019824"/>
    </source>
</evidence>
<dbReference type="GO" id="GO:0005634">
    <property type="term" value="C:nucleus"/>
    <property type="evidence" value="ECO:0007669"/>
    <property type="project" value="TreeGrafter"/>
</dbReference>
<gene>
    <name evidence="10" type="ORF">FOMPIDRAFT_1166101</name>
</gene>
<sequence>MLSAVAARKARLEGKQVPLQTAPPTPPNPAVPRHKPANPTPPSSKRGPSETNNKSVSKKRKKQQQPTQDAQRYFEQDAFKEQHDVIVVDDDSDDSDGMPFDDALVEASGMSPFANGEAVAAKAPRRRGWSPSEPLRDSSDEEDEGELEDEEVIPGASPPASVAGPSGVAPKVLSTFQPILDQNMFFLTPNDTRALSYSEDDSPGTLIILRPSDTLALLGTYRLTILQGAVSLMGSVLTASRTCHHVFAPRSSPIPVLKSAAGYDDCERLQLPDRVPAVGHDAAVILVQDLQSDVERLGMVCRTFEGVFSPSRAQSKMPSVDMNLRDAHLLRTETSETSPFIMSPSWKDTVAFVMKGLAEPQNARHSRHVYLVKGPRNAGKSTFARVLLNTLLTRYRRVAFLECDLGQSEFTPAGMVALTVVDKPLFGPAFTHPCMPYAAHFVGAASPKWCPSYYVECIQALVQSYNLDIQHGALLAGNDEKDADKRTLGVVPLIVNTMGWTRGLGSDLSLKVEETVEPSQVFELEAPQADDTYSAYPPFDGANMHTPGAPDRVHKVAAVAPPAAASFFSAADHRTLSVLSYFQATFPPFVPSISPDAPEAAPPEPVVSRIAQTWDVSLPLCAQLPYEIDCKAAFDHVILVGAGMEDVVPSELPRVLNGAIVGLVQCEPGAMDDFPDSPDLPSHHLPYSQGGSSPSPFSSNCCGLALVRSVSHTEEGLRMHLLTPVPSERLLGARVLVKGELELPIWGMLDYRSAQGDIAGVERDKVPFLRWGKSEGAGAERRRVRRNLMRRGQM</sequence>
<feature type="compositionally biased region" description="Basic and acidic residues" evidence="8">
    <location>
        <begin position="72"/>
        <end position="86"/>
    </location>
</feature>
<dbReference type="SUPFAM" id="SSF52540">
    <property type="entry name" value="P-loop containing nucleoside triphosphate hydrolases"/>
    <property type="match status" value="1"/>
</dbReference>
<keyword evidence="5" id="KW-0547">Nucleotide-binding</keyword>
<keyword evidence="7" id="KW-0067">ATP-binding</keyword>
<organism evidence="10 11">
    <name type="scientific">Fomitopsis schrenkii</name>
    <name type="common">Brown rot fungus</name>
    <dbReference type="NCBI Taxonomy" id="2126942"/>
    <lineage>
        <taxon>Eukaryota</taxon>
        <taxon>Fungi</taxon>
        <taxon>Dikarya</taxon>
        <taxon>Basidiomycota</taxon>
        <taxon>Agaricomycotina</taxon>
        <taxon>Agaricomycetes</taxon>
        <taxon>Polyporales</taxon>
        <taxon>Fomitopsis</taxon>
    </lineage>
</organism>
<dbReference type="InParanoid" id="S8F864"/>
<dbReference type="FunCoup" id="S8F864">
    <property type="interactions" value="247"/>
</dbReference>
<evidence type="ECO:0000256" key="6">
    <source>
        <dbReference type="ARBA" id="ARBA00022777"/>
    </source>
</evidence>
<keyword evidence="4" id="KW-0808">Transferase</keyword>
<feature type="region of interest" description="Disordered" evidence="8">
    <location>
        <begin position="116"/>
        <end position="166"/>
    </location>
</feature>
<dbReference type="AlphaFoldDB" id="S8F864"/>
<reference evidence="10 11" key="1">
    <citation type="journal article" date="2012" name="Science">
        <title>The Paleozoic origin of enzymatic lignin decomposition reconstructed from 31 fungal genomes.</title>
        <authorList>
            <person name="Floudas D."/>
            <person name="Binder M."/>
            <person name="Riley R."/>
            <person name="Barry K."/>
            <person name="Blanchette R.A."/>
            <person name="Henrissat B."/>
            <person name="Martinez A.T."/>
            <person name="Otillar R."/>
            <person name="Spatafora J.W."/>
            <person name="Yadav J.S."/>
            <person name="Aerts A."/>
            <person name="Benoit I."/>
            <person name="Boyd A."/>
            <person name="Carlson A."/>
            <person name="Copeland A."/>
            <person name="Coutinho P.M."/>
            <person name="de Vries R.P."/>
            <person name="Ferreira P."/>
            <person name="Findley K."/>
            <person name="Foster B."/>
            <person name="Gaskell J."/>
            <person name="Glotzer D."/>
            <person name="Gorecki P."/>
            <person name="Heitman J."/>
            <person name="Hesse C."/>
            <person name="Hori C."/>
            <person name="Igarashi K."/>
            <person name="Jurgens J.A."/>
            <person name="Kallen N."/>
            <person name="Kersten P."/>
            <person name="Kohler A."/>
            <person name="Kuees U."/>
            <person name="Kumar T.K.A."/>
            <person name="Kuo A."/>
            <person name="LaButti K."/>
            <person name="Larrondo L.F."/>
            <person name="Lindquist E."/>
            <person name="Ling A."/>
            <person name="Lombard V."/>
            <person name="Lucas S."/>
            <person name="Lundell T."/>
            <person name="Martin R."/>
            <person name="McLaughlin D.J."/>
            <person name="Morgenstern I."/>
            <person name="Morin E."/>
            <person name="Murat C."/>
            <person name="Nagy L.G."/>
            <person name="Nolan M."/>
            <person name="Ohm R.A."/>
            <person name="Patyshakuliyeva A."/>
            <person name="Rokas A."/>
            <person name="Ruiz-Duenas F.J."/>
            <person name="Sabat G."/>
            <person name="Salamov A."/>
            <person name="Samejima M."/>
            <person name="Schmutz J."/>
            <person name="Slot J.C."/>
            <person name="St John F."/>
            <person name="Stenlid J."/>
            <person name="Sun H."/>
            <person name="Sun S."/>
            <person name="Syed K."/>
            <person name="Tsang A."/>
            <person name="Wiebenga A."/>
            <person name="Young D."/>
            <person name="Pisabarro A."/>
            <person name="Eastwood D.C."/>
            <person name="Martin F."/>
            <person name="Cullen D."/>
            <person name="Grigoriev I.V."/>
            <person name="Hibbett D.S."/>
        </authorList>
    </citation>
    <scope>NUCLEOTIDE SEQUENCE</scope>
    <source>
        <strain evidence="11">FP-58527</strain>
    </source>
</reference>
<evidence type="ECO:0000313" key="11">
    <source>
        <dbReference type="Proteomes" id="UP000015241"/>
    </source>
</evidence>
<feature type="region of interest" description="Disordered" evidence="8">
    <location>
        <begin position="1"/>
        <end position="103"/>
    </location>
</feature>
<dbReference type="eggNOG" id="KOG2750">
    <property type="taxonomic scope" value="Eukaryota"/>
</dbReference>
<feature type="domain" description="Clp1 P-loop" evidence="9">
    <location>
        <begin position="374"/>
        <end position="526"/>
    </location>
</feature>
<dbReference type="EMBL" id="KE504172">
    <property type="protein sequence ID" value="EPS97830.1"/>
    <property type="molecule type" value="Genomic_DNA"/>
</dbReference>
<feature type="compositionally biased region" description="Low complexity" evidence="8">
    <location>
        <begin position="154"/>
        <end position="166"/>
    </location>
</feature>
<dbReference type="GO" id="GO:0005524">
    <property type="term" value="F:ATP binding"/>
    <property type="evidence" value="ECO:0007669"/>
    <property type="project" value="UniProtKB-KW"/>
</dbReference>
<keyword evidence="11" id="KW-1185">Reference proteome</keyword>
<feature type="compositionally biased region" description="Pro residues" evidence="8">
    <location>
        <begin position="21"/>
        <end position="30"/>
    </location>
</feature>
<evidence type="ECO:0000256" key="7">
    <source>
        <dbReference type="ARBA" id="ARBA00022840"/>
    </source>
</evidence>
<evidence type="ECO:0000256" key="2">
    <source>
        <dbReference type="ARBA" id="ARBA00018706"/>
    </source>
</evidence>